<dbReference type="GO" id="GO:0005886">
    <property type="term" value="C:plasma membrane"/>
    <property type="evidence" value="ECO:0007669"/>
    <property type="project" value="TreeGrafter"/>
</dbReference>
<keyword evidence="5 15" id="KW-0808">Transferase</keyword>
<keyword evidence="11" id="KW-0902">Two-component regulatory system</keyword>
<dbReference type="PANTHER" id="PTHR45569">
    <property type="entry name" value="SENSOR PROTEIN KDPD"/>
    <property type="match status" value="1"/>
</dbReference>
<protein>
    <recommendedName>
        <fullName evidence="3">histidine kinase</fullName>
        <ecNumber evidence="3">2.7.13.3</ecNumber>
    </recommendedName>
</protein>
<dbReference type="EMBL" id="AHKF01000017">
    <property type="protein sequence ID" value="EIA08893.1"/>
    <property type="molecule type" value="Genomic_DNA"/>
</dbReference>
<evidence type="ECO:0000256" key="6">
    <source>
        <dbReference type="ARBA" id="ARBA00022692"/>
    </source>
</evidence>
<reference evidence="15 16" key="1">
    <citation type="journal article" date="2014" name="Acta Crystallogr. D">
        <title>Structure-based characterization and antifreeze properties of a hyperactive ice-binding protein from the Antarctic bacterium Flavobacterium frigoris PS1.</title>
        <authorList>
            <person name="Do H."/>
            <person name="Kim S.J."/>
            <person name="Kim H.J."/>
            <person name="Lee J.H."/>
        </authorList>
    </citation>
    <scope>NUCLEOTIDE SEQUENCE [LARGE SCALE GENOMIC DNA]</scope>
    <source>
        <strain evidence="15 16">PS1</strain>
    </source>
</reference>
<dbReference type="Gene3D" id="1.10.287.130">
    <property type="match status" value="1"/>
</dbReference>
<dbReference type="CDD" id="cd00082">
    <property type="entry name" value="HisKA"/>
    <property type="match status" value="1"/>
</dbReference>
<feature type="transmembrane region" description="Helical" evidence="13">
    <location>
        <begin position="12"/>
        <end position="34"/>
    </location>
</feature>
<keyword evidence="4" id="KW-0597">Phosphoprotein</keyword>
<evidence type="ECO:0000256" key="11">
    <source>
        <dbReference type="ARBA" id="ARBA00023012"/>
    </source>
</evidence>
<dbReference type="CDD" id="cd00075">
    <property type="entry name" value="HATPase"/>
    <property type="match status" value="1"/>
</dbReference>
<dbReference type="PATRIC" id="fig|1086011.3.peg.1623"/>
<dbReference type="GO" id="GO:0034220">
    <property type="term" value="P:monoatomic ion transmembrane transport"/>
    <property type="evidence" value="ECO:0007669"/>
    <property type="project" value="UniProtKB-KW"/>
</dbReference>
<keyword evidence="16" id="KW-1185">Reference proteome</keyword>
<feature type="transmembrane region" description="Helical" evidence="13">
    <location>
        <begin position="40"/>
        <end position="57"/>
    </location>
</feature>
<evidence type="ECO:0000256" key="2">
    <source>
        <dbReference type="ARBA" id="ARBA00004141"/>
    </source>
</evidence>
<evidence type="ECO:0000256" key="12">
    <source>
        <dbReference type="ARBA" id="ARBA00023136"/>
    </source>
</evidence>
<dbReference type="STRING" id="1086011.HJ01_01659"/>
<comment type="catalytic activity">
    <reaction evidence="1">
        <text>ATP + protein L-histidine = ADP + protein N-phospho-L-histidine.</text>
        <dbReference type="EC" id="2.7.13.3"/>
    </reaction>
</comment>
<evidence type="ECO:0000256" key="7">
    <source>
        <dbReference type="ARBA" id="ARBA00022741"/>
    </source>
</evidence>
<dbReference type="GO" id="GO:0000155">
    <property type="term" value="F:phosphorelay sensor kinase activity"/>
    <property type="evidence" value="ECO:0007669"/>
    <property type="project" value="InterPro"/>
</dbReference>
<evidence type="ECO:0000256" key="5">
    <source>
        <dbReference type="ARBA" id="ARBA00022679"/>
    </source>
</evidence>
<keyword evidence="9" id="KW-0067">ATP-binding</keyword>
<keyword evidence="15" id="KW-0407">Ion channel</keyword>
<evidence type="ECO:0000256" key="3">
    <source>
        <dbReference type="ARBA" id="ARBA00012438"/>
    </source>
</evidence>
<dbReference type="InterPro" id="IPR052023">
    <property type="entry name" value="Histidine_kinase_KdpD"/>
</dbReference>
<name>H7FRB0_FLAFP</name>
<dbReference type="SUPFAM" id="SSF47384">
    <property type="entry name" value="Homodimeric domain of signal transducing histidine kinase"/>
    <property type="match status" value="1"/>
</dbReference>
<keyword evidence="6 13" id="KW-0812">Transmembrane</keyword>
<keyword evidence="12 13" id="KW-0472">Membrane</keyword>
<dbReference type="FunFam" id="3.30.565.10:FF:000006">
    <property type="entry name" value="Sensor histidine kinase WalK"/>
    <property type="match status" value="1"/>
</dbReference>
<evidence type="ECO:0000256" key="13">
    <source>
        <dbReference type="SAM" id="Phobius"/>
    </source>
</evidence>
<dbReference type="Proteomes" id="UP000005566">
    <property type="component" value="Unassembled WGS sequence"/>
</dbReference>
<dbReference type="SMART" id="SM00387">
    <property type="entry name" value="HATPase_c"/>
    <property type="match status" value="1"/>
</dbReference>
<evidence type="ECO:0000256" key="8">
    <source>
        <dbReference type="ARBA" id="ARBA00022777"/>
    </source>
</evidence>
<dbReference type="PROSITE" id="PS50109">
    <property type="entry name" value="HIS_KIN"/>
    <property type="match status" value="1"/>
</dbReference>
<organism evidence="15 16">
    <name type="scientific">Flavobacterium frigoris (strain PS1)</name>
    <dbReference type="NCBI Taxonomy" id="1086011"/>
    <lineage>
        <taxon>Bacteria</taxon>
        <taxon>Pseudomonadati</taxon>
        <taxon>Bacteroidota</taxon>
        <taxon>Flavobacteriia</taxon>
        <taxon>Flavobacteriales</taxon>
        <taxon>Flavobacteriaceae</taxon>
        <taxon>Flavobacterium</taxon>
    </lineage>
</organism>
<dbReference type="SMART" id="SM00388">
    <property type="entry name" value="HisKA"/>
    <property type="match status" value="1"/>
</dbReference>
<comment type="caution">
    <text evidence="15">The sequence shown here is derived from an EMBL/GenBank/DDBJ whole genome shotgun (WGS) entry which is preliminary data.</text>
</comment>
<evidence type="ECO:0000256" key="10">
    <source>
        <dbReference type="ARBA" id="ARBA00022989"/>
    </source>
</evidence>
<dbReference type="GO" id="GO:0005524">
    <property type="term" value="F:ATP binding"/>
    <property type="evidence" value="ECO:0007669"/>
    <property type="project" value="UniProtKB-KW"/>
</dbReference>
<evidence type="ECO:0000313" key="15">
    <source>
        <dbReference type="EMBL" id="EIA08893.1"/>
    </source>
</evidence>
<keyword evidence="15" id="KW-0406">Ion transport</keyword>
<dbReference type="Gene3D" id="3.30.565.10">
    <property type="entry name" value="Histidine kinase-like ATPase, C-terminal domain"/>
    <property type="match status" value="1"/>
</dbReference>
<feature type="domain" description="Histidine kinase" evidence="14">
    <location>
        <begin position="138"/>
        <end position="352"/>
    </location>
</feature>
<dbReference type="PRINTS" id="PR00344">
    <property type="entry name" value="BCTRLSENSOR"/>
</dbReference>
<dbReference type="PANTHER" id="PTHR45569:SF1">
    <property type="entry name" value="SENSOR PROTEIN KDPD"/>
    <property type="match status" value="1"/>
</dbReference>
<dbReference type="InterPro" id="IPR025201">
    <property type="entry name" value="KdpD_TM"/>
</dbReference>
<dbReference type="RefSeq" id="WP_007137836.1">
    <property type="nucleotide sequence ID" value="NZ_AHKF01000017.1"/>
</dbReference>
<dbReference type="InterPro" id="IPR038318">
    <property type="entry name" value="KdpD_sf"/>
</dbReference>
<dbReference type="InterPro" id="IPR004358">
    <property type="entry name" value="Sig_transdc_His_kin-like_C"/>
</dbReference>
<dbReference type="Pfam" id="PF02518">
    <property type="entry name" value="HATPase_c"/>
    <property type="match status" value="1"/>
</dbReference>
<dbReference type="InterPro" id="IPR005467">
    <property type="entry name" value="His_kinase_dom"/>
</dbReference>
<evidence type="ECO:0000256" key="4">
    <source>
        <dbReference type="ARBA" id="ARBA00022553"/>
    </source>
</evidence>
<comment type="subcellular location">
    <subcellularLocation>
        <location evidence="2">Membrane</location>
        <topology evidence="2">Multi-pass membrane protein</topology>
    </subcellularLocation>
</comment>
<dbReference type="AlphaFoldDB" id="H7FRB0"/>
<accession>H7FRB0</accession>
<sequence>MLKIVKAQKYSIGMQSTISISLVLSISIICFFSLKYIDYRITALILLMTVSIIAMLFEIIPVVVTAVLSGLILNFFFILPLYTFHITNTEDILLFLMYFIIALVNAVLTFKIREAENKARDKEEKEKTIKLYNTLLNSLSHELRTPIATIIGAIDILKENKNKLSEINQNVLLDEIDTATIRLNRQVENLLNMSRLETGMLKLKLDWCDSNELIYGVIQKIATLKNNHTISFISNENLPLFKLDAGLIEEIIQNLITNALQYTPENSIIKIEASHQNDSCVISVSDNGNGFPESQIQFVFDKFYRLPSTKTGGSGLGLSIVKGFVEAHNGLIKLENNLNSGAKFTVIIPTETSYLNNLKNE</sequence>
<evidence type="ECO:0000259" key="14">
    <source>
        <dbReference type="PROSITE" id="PS50109"/>
    </source>
</evidence>
<evidence type="ECO:0000256" key="9">
    <source>
        <dbReference type="ARBA" id="ARBA00022840"/>
    </source>
</evidence>
<feature type="transmembrane region" description="Helical" evidence="13">
    <location>
        <begin position="64"/>
        <end position="86"/>
    </location>
</feature>
<keyword evidence="8 15" id="KW-0418">Kinase</keyword>
<dbReference type="Gene3D" id="1.20.120.620">
    <property type="entry name" value="Backbone structure of the membrane domain of e. Coli histidine kinase receptor kdpd"/>
    <property type="match status" value="1"/>
</dbReference>
<dbReference type="Pfam" id="PF13493">
    <property type="entry name" value="DUF4118"/>
    <property type="match status" value="1"/>
</dbReference>
<dbReference type="InterPro" id="IPR036890">
    <property type="entry name" value="HATPase_C_sf"/>
</dbReference>
<dbReference type="EC" id="2.7.13.3" evidence="3"/>
<dbReference type="InterPro" id="IPR003594">
    <property type="entry name" value="HATPase_dom"/>
</dbReference>
<evidence type="ECO:0000313" key="16">
    <source>
        <dbReference type="Proteomes" id="UP000005566"/>
    </source>
</evidence>
<dbReference type="SUPFAM" id="SSF55874">
    <property type="entry name" value="ATPase domain of HSP90 chaperone/DNA topoisomerase II/histidine kinase"/>
    <property type="match status" value="1"/>
</dbReference>
<dbReference type="InterPro" id="IPR036097">
    <property type="entry name" value="HisK_dim/P_sf"/>
</dbReference>
<keyword evidence="7" id="KW-0547">Nucleotide-binding</keyword>
<dbReference type="InterPro" id="IPR003661">
    <property type="entry name" value="HisK_dim/P_dom"/>
</dbReference>
<feature type="transmembrane region" description="Helical" evidence="13">
    <location>
        <begin position="92"/>
        <end position="110"/>
    </location>
</feature>
<gene>
    <name evidence="15" type="ORF">HJ01_01659</name>
</gene>
<proteinExistence type="predicted"/>
<dbReference type="eggNOG" id="COG2205">
    <property type="taxonomic scope" value="Bacteria"/>
</dbReference>
<dbReference type="Pfam" id="PF00512">
    <property type="entry name" value="HisKA"/>
    <property type="match status" value="1"/>
</dbReference>
<evidence type="ECO:0000256" key="1">
    <source>
        <dbReference type="ARBA" id="ARBA00000085"/>
    </source>
</evidence>
<keyword evidence="10 13" id="KW-1133">Transmembrane helix</keyword>
<keyword evidence="15" id="KW-0813">Transport</keyword>